<dbReference type="CDD" id="cd03257">
    <property type="entry name" value="ABC_NikE_OppD_transporters"/>
    <property type="match status" value="1"/>
</dbReference>
<dbReference type="InterPro" id="IPR003439">
    <property type="entry name" value="ABC_transporter-like_ATP-bd"/>
</dbReference>
<evidence type="ECO:0000259" key="8">
    <source>
        <dbReference type="PROSITE" id="PS50893"/>
    </source>
</evidence>
<gene>
    <name evidence="9" type="ORF">GCM10007043_01290</name>
</gene>
<evidence type="ECO:0000313" key="10">
    <source>
        <dbReference type="Proteomes" id="UP000637720"/>
    </source>
</evidence>
<protein>
    <submittedName>
        <fullName evidence="9">ABC transporter ATP-binding protein</fullName>
    </submittedName>
</protein>
<evidence type="ECO:0000313" key="9">
    <source>
        <dbReference type="EMBL" id="GGJ91312.1"/>
    </source>
</evidence>
<evidence type="ECO:0000256" key="2">
    <source>
        <dbReference type="ARBA" id="ARBA00005417"/>
    </source>
</evidence>
<dbReference type="AlphaFoldDB" id="A0A8J3BAW9"/>
<dbReference type="PANTHER" id="PTHR43297">
    <property type="entry name" value="OLIGOPEPTIDE TRANSPORT ATP-BINDING PROTEIN APPD"/>
    <property type="match status" value="1"/>
</dbReference>
<feature type="domain" description="ABC transporter" evidence="8">
    <location>
        <begin position="9"/>
        <end position="259"/>
    </location>
</feature>
<organism evidence="9 10">
    <name type="scientific">Calditerricola satsumensis</name>
    <dbReference type="NCBI Taxonomy" id="373054"/>
    <lineage>
        <taxon>Bacteria</taxon>
        <taxon>Bacillati</taxon>
        <taxon>Bacillota</taxon>
        <taxon>Bacilli</taxon>
        <taxon>Bacillales</taxon>
        <taxon>Bacillaceae</taxon>
        <taxon>Calditerricola</taxon>
    </lineage>
</organism>
<dbReference type="SMART" id="SM00382">
    <property type="entry name" value="AAA"/>
    <property type="match status" value="1"/>
</dbReference>
<dbReference type="InterPro" id="IPR003593">
    <property type="entry name" value="AAA+_ATPase"/>
</dbReference>
<dbReference type="GO" id="GO:0005524">
    <property type="term" value="F:ATP binding"/>
    <property type="evidence" value="ECO:0007669"/>
    <property type="project" value="UniProtKB-KW"/>
</dbReference>
<dbReference type="GO" id="GO:0016887">
    <property type="term" value="F:ATP hydrolysis activity"/>
    <property type="evidence" value="ECO:0007669"/>
    <property type="project" value="InterPro"/>
</dbReference>
<dbReference type="FunFam" id="3.40.50.300:FF:000016">
    <property type="entry name" value="Oligopeptide ABC transporter ATP-binding component"/>
    <property type="match status" value="1"/>
</dbReference>
<reference evidence="9" key="1">
    <citation type="journal article" date="2014" name="Int. J. Syst. Evol. Microbiol.">
        <title>Complete genome sequence of Corynebacterium casei LMG S-19264T (=DSM 44701T), isolated from a smear-ripened cheese.</title>
        <authorList>
            <consortium name="US DOE Joint Genome Institute (JGI-PGF)"/>
            <person name="Walter F."/>
            <person name="Albersmeier A."/>
            <person name="Kalinowski J."/>
            <person name="Ruckert C."/>
        </authorList>
    </citation>
    <scope>NUCLEOTIDE SEQUENCE</scope>
    <source>
        <strain evidence="9">JCM 14719</strain>
    </source>
</reference>
<dbReference type="RefSeq" id="WP_188816516.1">
    <property type="nucleotide sequence ID" value="NZ_BMOF01000001.1"/>
</dbReference>
<evidence type="ECO:0000256" key="3">
    <source>
        <dbReference type="ARBA" id="ARBA00022448"/>
    </source>
</evidence>
<keyword evidence="10" id="KW-1185">Reference proteome</keyword>
<evidence type="ECO:0000256" key="1">
    <source>
        <dbReference type="ARBA" id="ARBA00004202"/>
    </source>
</evidence>
<dbReference type="GO" id="GO:0005886">
    <property type="term" value="C:plasma membrane"/>
    <property type="evidence" value="ECO:0007669"/>
    <property type="project" value="UniProtKB-SubCell"/>
</dbReference>
<dbReference type="InterPro" id="IPR050388">
    <property type="entry name" value="ABC_Ni/Peptide_Import"/>
</dbReference>
<keyword evidence="4" id="KW-1003">Cell membrane</keyword>
<dbReference type="PANTHER" id="PTHR43297:SF2">
    <property type="entry name" value="DIPEPTIDE TRANSPORT ATP-BINDING PROTEIN DPPD"/>
    <property type="match status" value="1"/>
</dbReference>
<keyword evidence="5" id="KW-0547">Nucleotide-binding</keyword>
<dbReference type="PROSITE" id="PS00211">
    <property type="entry name" value="ABC_TRANSPORTER_1"/>
    <property type="match status" value="1"/>
</dbReference>
<comment type="subcellular location">
    <subcellularLocation>
        <location evidence="1">Cell membrane</location>
        <topology evidence="1">Peripheral membrane protein</topology>
    </subcellularLocation>
</comment>
<comment type="caution">
    <text evidence="9">The sequence shown here is derived from an EMBL/GenBank/DDBJ whole genome shotgun (WGS) entry which is preliminary data.</text>
</comment>
<keyword evidence="7" id="KW-0472">Membrane</keyword>
<sequence length="324" mass="35265">MNTAEAPLLEVRDLRTYFFTKTGVVKAVDGVSFTVAPGETLGIVGESGSGKSVTVLSILRLVAEPGRIVGGDIRLEGESLLAKTEREMASIRGNRIAMVFQDPMTSLNPVLTVGDQIAEVLTTHRKLSKRAARARAAELLAMVGIPDPHKRLDAYPHEFSGGMRQRVMIAMALACQPKLLIADEPTTALDVTIQVQILELIRRLQEELGMAVILITHDLGVVAEVCDRVLVMYAGRPVEEADVRTLFASPRHPYTVGLLGSLPRLDGNRNARLTPIPGGPPDMRFLPPGCSFHPRCPLAEPRCREQRPELRDLGGGHWVACHAV</sequence>
<comment type="similarity">
    <text evidence="2">Belongs to the ABC transporter superfamily.</text>
</comment>
<keyword evidence="6 9" id="KW-0067">ATP-binding</keyword>
<dbReference type="Pfam" id="PF00005">
    <property type="entry name" value="ABC_tran"/>
    <property type="match status" value="1"/>
</dbReference>
<dbReference type="NCBIfam" id="TIGR01727">
    <property type="entry name" value="oligo_HPY"/>
    <property type="match status" value="1"/>
</dbReference>
<evidence type="ECO:0000256" key="6">
    <source>
        <dbReference type="ARBA" id="ARBA00022840"/>
    </source>
</evidence>
<evidence type="ECO:0000256" key="5">
    <source>
        <dbReference type="ARBA" id="ARBA00022741"/>
    </source>
</evidence>
<proteinExistence type="inferred from homology"/>
<dbReference type="SUPFAM" id="SSF52540">
    <property type="entry name" value="P-loop containing nucleoside triphosphate hydrolases"/>
    <property type="match status" value="1"/>
</dbReference>
<evidence type="ECO:0000256" key="4">
    <source>
        <dbReference type="ARBA" id="ARBA00022475"/>
    </source>
</evidence>
<keyword evidence="3" id="KW-0813">Transport</keyword>
<dbReference type="InterPro" id="IPR013563">
    <property type="entry name" value="Oligopep_ABC_C"/>
</dbReference>
<evidence type="ECO:0000256" key="7">
    <source>
        <dbReference type="ARBA" id="ARBA00023136"/>
    </source>
</evidence>
<reference evidence="9" key="2">
    <citation type="submission" date="2020-09" db="EMBL/GenBank/DDBJ databases">
        <authorList>
            <person name="Sun Q."/>
            <person name="Ohkuma M."/>
        </authorList>
    </citation>
    <scope>NUCLEOTIDE SEQUENCE</scope>
    <source>
        <strain evidence="9">JCM 14719</strain>
    </source>
</reference>
<dbReference type="InterPro" id="IPR017871">
    <property type="entry name" value="ABC_transporter-like_CS"/>
</dbReference>
<dbReference type="GO" id="GO:0015833">
    <property type="term" value="P:peptide transport"/>
    <property type="evidence" value="ECO:0007669"/>
    <property type="project" value="InterPro"/>
</dbReference>
<dbReference type="EMBL" id="BMOF01000001">
    <property type="protein sequence ID" value="GGJ91312.1"/>
    <property type="molecule type" value="Genomic_DNA"/>
</dbReference>
<name>A0A8J3BAW9_9BACI</name>
<dbReference type="Pfam" id="PF08352">
    <property type="entry name" value="oligo_HPY"/>
    <property type="match status" value="1"/>
</dbReference>
<dbReference type="Gene3D" id="3.40.50.300">
    <property type="entry name" value="P-loop containing nucleotide triphosphate hydrolases"/>
    <property type="match status" value="1"/>
</dbReference>
<dbReference type="PROSITE" id="PS50893">
    <property type="entry name" value="ABC_TRANSPORTER_2"/>
    <property type="match status" value="1"/>
</dbReference>
<dbReference type="Proteomes" id="UP000637720">
    <property type="component" value="Unassembled WGS sequence"/>
</dbReference>
<dbReference type="InterPro" id="IPR027417">
    <property type="entry name" value="P-loop_NTPase"/>
</dbReference>
<accession>A0A8J3BAW9</accession>